<feature type="region of interest" description="Disordered" evidence="1">
    <location>
        <begin position="721"/>
        <end position="743"/>
    </location>
</feature>
<feature type="region of interest" description="Disordered" evidence="1">
    <location>
        <begin position="632"/>
        <end position="661"/>
    </location>
</feature>
<organism evidence="5 6">
    <name type="scientific">Acaryochloris marina (strain MBIC 11017)</name>
    <dbReference type="NCBI Taxonomy" id="329726"/>
    <lineage>
        <taxon>Bacteria</taxon>
        <taxon>Bacillati</taxon>
        <taxon>Cyanobacteriota</taxon>
        <taxon>Cyanophyceae</taxon>
        <taxon>Acaryochloridales</taxon>
        <taxon>Acaryochloridaceae</taxon>
        <taxon>Acaryochloris</taxon>
    </lineage>
</organism>
<evidence type="ECO:0000256" key="1">
    <source>
        <dbReference type="SAM" id="MobiDB-lite"/>
    </source>
</evidence>
<dbReference type="InterPro" id="IPR011055">
    <property type="entry name" value="Dup_hybrid_motif"/>
</dbReference>
<keyword evidence="2" id="KW-0732">Signal</keyword>
<gene>
    <name evidence="5" type="primary">dacB</name>
    <name evidence="5" type="ordered locus">AM1_G0075</name>
</gene>
<dbReference type="EMBL" id="CP000844">
    <property type="protein sequence ID" value="ABW33255.1"/>
    <property type="molecule type" value="Genomic_DNA"/>
</dbReference>
<dbReference type="HOGENOM" id="CLU_288312_0_0_3"/>
<dbReference type="KEGG" id="amr:AM1_G0075"/>
<feature type="signal peptide" evidence="2">
    <location>
        <begin position="1"/>
        <end position="19"/>
    </location>
</feature>
<feature type="chain" id="PRO_5002734796" evidence="2">
    <location>
        <begin position="20"/>
        <end position="1066"/>
    </location>
</feature>
<evidence type="ECO:0000313" key="6">
    <source>
        <dbReference type="Proteomes" id="UP000000268"/>
    </source>
</evidence>
<dbReference type="InterPro" id="IPR058193">
    <property type="entry name" value="VanY/YodJ_core_dom"/>
</dbReference>
<keyword evidence="5" id="KW-0645">Protease</keyword>
<dbReference type="GO" id="GO:0004180">
    <property type="term" value="F:carboxypeptidase activity"/>
    <property type="evidence" value="ECO:0007669"/>
    <property type="project" value="UniProtKB-KW"/>
</dbReference>
<dbReference type="Pfam" id="PF02557">
    <property type="entry name" value="VanY"/>
    <property type="match status" value="1"/>
</dbReference>
<dbReference type="AlphaFoldDB" id="A8ZQG9"/>
<feature type="domain" description="D-alanyl-D-alanine carboxypeptidase-like core" evidence="4">
    <location>
        <begin position="587"/>
        <end position="713"/>
    </location>
</feature>
<keyword evidence="5" id="KW-0378">Hydrolase</keyword>
<geneLocation type="plasmid" evidence="5 6">
    <name>pREB7</name>
</geneLocation>
<dbReference type="CDD" id="cd14852">
    <property type="entry name" value="LD-carboxypeptidase"/>
    <property type="match status" value="1"/>
</dbReference>
<protein>
    <submittedName>
        <fullName evidence="5">D-alanyl-D-alanine carboxypeptidase, putative</fullName>
    </submittedName>
</protein>
<feature type="region of interest" description="Disordered" evidence="1">
    <location>
        <begin position="359"/>
        <end position="406"/>
    </location>
</feature>
<evidence type="ECO:0000313" key="5">
    <source>
        <dbReference type="EMBL" id="ABW33255.1"/>
    </source>
</evidence>
<dbReference type="PANTHER" id="PTHR34385">
    <property type="entry name" value="D-ALANYL-D-ALANINE CARBOXYPEPTIDASE"/>
    <property type="match status" value="1"/>
</dbReference>
<dbReference type="Proteomes" id="UP000000268">
    <property type="component" value="Plasmid pREB7"/>
</dbReference>
<evidence type="ECO:0000259" key="4">
    <source>
        <dbReference type="Pfam" id="PF02557"/>
    </source>
</evidence>
<dbReference type="eggNOG" id="COG0739">
    <property type="taxonomic scope" value="Bacteria"/>
</dbReference>
<evidence type="ECO:0000259" key="3">
    <source>
        <dbReference type="Pfam" id="PF01551"/>
    </source>
</evidence>
<name>A8ZQG9_ACAM1</name>
<dbReference type="Gene3D" id="2.70.70.10">
    <property type="entry name" value="Glucose Permease (Domain IIA)"/>
    <property type="match status" value="1"/>
</dbReference>
<dbReference type="PANTHER" id="PTHR34385:SF1">
    <property type="entry name" value="PEPTIDOGLYCAN L-ALANYL-D-GLUTAMATE ENDOPEPTIDASE CWLK"/>
    <property type="match status" value="1"/>
</dbReference>
<dbReference type="InterPro" id="IPR009045">
    <property type="entry name" value="Zn_M74/Hedgehog-like"/>
</dbReference>
<dbReference type="InterPro" id="IPR003709">
    <property type="entry name" value="VanY-like_core_dom"/>
</dbReference>
<dbReference type="CDD" id="cd12797">
    <property type="entry name" value="M23_peptidase"/>
    <property type="match status" value="1"/>
</dbReference>
<keyword evidence="6" id="KW-1185">Reference proteome</keyword>
<dbReference type="OrthoDB" id="415264at2"/>
<dbReference type="SUPFAM" id="SSF55166">
    <property type="entry name" value="Hedgehog/DD-peptidase"/>
    <property type="match status" value="1"/>
</dbReference>
<dbReference type="Gene3D" id="3.30.1380.10">
    <property type="match status" value="1"/>
</dbReference>
<dbReference type="eggNOG" id="COG1876">
    <property type="taxonomic scope" value="Bacteria"/>
</dbReference>
<dbReference type="InterPro" id="IPR016047">
    <property type="entry name" value="M23ase_b-sheet_dom"/>
</dbReference>
<dbReference type="RefSeq" id="WP_012168323.1">
    <property type="nucleotide sequence ID" value="NC_009932.1"/>
</dbReference>
<dbReference type="Pfam" id="PF01551">
    <property type="entry name" value="Peptidase_M23"/>
    <property type="match status" value="1"/>
</dbReference>
<feature type="domain" description="M23ase beta-sheet core" evidence="3">
    <location>
        <begin position="948"/>
        <end position="1035"/>
    </location>
</feature>
<reference evidence="5 6" key="1">
    <citation type="journal article" date="2008" name="Proc. Natl. Acad. Sci. U.S.A.">
        <title>Niche adaptation and genome expansion in the chlorophyll d-producing cyanobacterium Acaryochloris marina.</title>
        <authorList>
            <person name="Swingley W.D."/>
            <person name="Chen M."/>
            <person name="Cheung P.C."/>
            <person name="Conrad A.L."/>
            <person name="Dejesa L.C."/>
            <person name="Hao J."/>
            <person name="Honchak B.M."/>
            <person name="Karbach L.E."/>
            <person name="Kurdoglu A."/>
            <person name="Lahiri S."/>
            <person name="Mastrian S.D."/>
            <person name="Miyashita H."/>
            <person name="Page L."/>
            <person name="Ramakrishna P."/>
            <person name="Satoh S."/>
            <person name="Sattley W.M."/>
            <person name="Shimada Y."/>
            <person name="Taylor H.L."/>
            <person name="Tomo T."/>
            <person name="Tsuchiya T."/>
            <person name="Wang Z.T."/>
            <person name="Raymond J."/>
            <person name="Mimuro M."/>
            <person name="Blankenship R.E."/>
            <person name="Touchman J.W."/>
        </authorList>
    </citation>
    <scope>NUCLEOTIDE SEQUENCE [LARGE SCALE GENOMIC DNA]</scope>
    <source>
        <strain evidence="6">MBIC 11017</strain>
        <plasmid evidence="6">Plasmid pREB7</plasmid>
    </source>
</reference>
<evidence type="ECO:0000256" key="2">
    <source>
        <dbReference type="SAM" id="SignalP"/>
    </source>
</evidence>
<accession>A8ZQG9</accession>
<dbReference type="InterPro" id="IPR052179">
    <property type="entry name" value="DD-CPase-like"/>
</dbReference>
<keyword evidence="5" id="KW-0121">Carboxypeptidase</keyword>
<feature type="compositionally biased region" description="Polar residues" evidence="1">
    <location>
        <begin position="732"/>
        <end position="741"/>
    </location>
</feature>
<sequence>MTLTALKRCPTLIASILIAASQTLPVWSQTQQVGYYPAPELANVPGLIYDPPPEAQEVSFSSLPGASSPGWVVVDDPNLTYDPNRAWPAGATPDRIIKFGDLKQNPQFAGFTKHSLRDFNNAIGTDIGGVPIGQVELVNGLNLEQVKDIYNNGDIKLKDSAPLFQAVVGVVLDPTGAQKQLQRNALSTGKKALINELNKNPALKDIPFEDLLDGNWKGAIKEGEQVLLREIGNDIPAELRRLPVGSLTIEVIEGNWETARQRAQNYAINEIQNFTLNEIIKEFPELKRVPIGGIVHIANQPLDQALPQLADMALEQFPGIEDKILGSVPGLGDTALGSIVAPVIITLFNRDILGKFDAAHSGQDGPEEHYGRPISGGTPDAKFKPEHGIKSATSRSKRPERGFPRFEMAPLEPGTTILGDPLLGKEWMSRDQEVPGCKGFLCLFGNKERAGIKPFGNGSLTKFSLGDITEYDDKPAEARLWIDFQICVTILFEKHCTAHIFSFKTPWKVKVGGIFPILARRRVQDYFPGINEKTRTIDFCQVPDFLGGTTTAGNSPPPNNNALYGHFVYAETTGQLVNVTSVDGVQETLAPDAAQAFEQMVADAAAQGLDIKAISGFRDNQTQQQLFDLQTQRQGSPEAAAKVSAPAGHSEHHTGLAVDVGTNANPTLETRFANTPEYAWMQQNAGKYGFELSFPENNRQGINFEPWHWRFVGTSQAQQTFANAAGSHTDHNQGNTSTPSDPQHRLRQYLARIALGESSGGTDIDAHPNTGAYGEYQFIPETRKIILDRYGLDAWSTNKAERDQATVALIQAFGDEIGTDILGLIEAGEFEQADQLLGQHVYSRAGNVIRYGQFTSLPGGAEQHDIWKDPAILAQYGPNGNAGQNPLLAAINTNSQRCNPTLLVSNSPFVQGSGVASGELQDPLSGQQYKVTSDYGYRTDPVYGGTGFHSGIDLAWDAGTPIKAADGGVVVRSEWFGGYGNYILIDHGNGLATWYGHNQNNYVSVGDKVDPGQVIGTVGSTGKSTGPHIDFGVKEGFVTGDPNSGTIVNPRKYVNLPPLGGYSQPF</sequence>
<dbReference type="GO" id="GO:0006508">
    <property type="term" value="P:proteolysis"/>
    <property type="evidence" value="ECO:0007669"/>
    <property type="project" value="InterPro"/>
</dbReference>
<dbReference type="SUPFAM" id="SSF51261">
    <property type="entry name" value="Duplicated hybrid motif"/>
    <property type="match status" value="1"/>
</dbReference>
<keyword evidence="5" id="KW-0614">Plasmid</keyword>
<proteinExistence type="predicted"/>